<evidence type="ECO:0000313" key="1">
    <source>
        <dbReference type="EnsemblPlants" id="ONIVA03G12820.1"/>
    </source>
</evidence>
<reference evidence="1" key="1">
    <citation type="submission" date="2015-04" db="UniProtKB">
        <authorList>
            <consortium name="EnsemblPlants"/>
        </authorList>
    </citation>
    <scope>IDENTIFICATION</scope>
    <source>
        <strain evidence="1">SL10</strain>
    </source>
</reference>
<organism evidence="1">
    <name type="scientific">Oryza nivara</name>
    <name type="common">Indian wild rice</name>
    <name type="synonym">Oryza sativa f. spontanea</name>
    <dbReference type="NCBI Taxonomy" id="4536"/>
    <lineage>
        <taxon>Eukaryota</taxon>
        <taxon>Viridiplantae</taxon>
        <taxon>Streptophyta</taxon>
        <taxon>Embryophyta</taxon>
        <taxon>Tracheophyta</taxon>
        <taxon>Spermatophyta</taxon>
        <taxon>Magnoliopsida</taxon>
        <taxon>Liliopsida</taxon>
        <taxon>Poales</taxon>
        <taxon>Poaceae</taxon>
        <taxon>BOP clade</taxon>
        <taxon>Oryzoideae</taxon>
        <taxon>Oryzeae</taxon>
        <taxon>Oryzinae</taxon>
        <taxon>Oryza</taxon>
    </lineage>
</organism>
<name>A0A0E0GKA6_ORYNI</name>
<dbReference type="OMA" id="XSMCTAI"/>
<accession>A0A0E0GKA6</accession>
<evidence type="ECO:0000313" key="2">
    <source>
        <dbReference type="Proteomes" id="UP000006591"/>
    </source>
</evidence>
<dbReference type="Proteomes" id="UP000006591">
    <property type="component" value="Chromosome 3"/>
</dbReference>
<dbReference type="EnsemblPlants" id="ONIVA03G12820.1">
    <property type="protein sequence ID" value="ONIVA03G12820.1"/>
    <property type="gene ID" value="ONIVA03G12820"/>
</dbReference>
<dbReference type="AlphaFoldDB" id="A0A0E0GKA6"/>
<protein>
    <submittedName>
        <fullName evidence="1">Uncharacterized protein</fullName>
    </submittedName>
</protein>
<keyword evidence="2" id="KW-1185">Reference proteome</keyword>
<dbReference type="HOGENOM" id="CLU_172116_0_0_1"/>
<dbReference type="Gramene" id="ONIVA03G12820.1">
    <property type="protein sequence ID" value="ONIVA03G12820.1"/>
    <property type="gene ID" value="ONIVA03G12820"/>
</dbReference>
<sequence length="112" mass="12187">MEETVVEVGSNEWLEEHHGLQLLVLLPHRHVVDLWRHRPAPPPHSLPSCDYVAVAMAATHPKNERCVVPAAALDCAMELLSCSKESMCTAICTGSYSFCAVCKILCRCSAGG</sequence>
<reference evidence="1" key="2">
    <citation type="submission" date="2018-04" db="EMBL/GenBank/DDBJ databases">
        <title>OnivRS2 (Oryza nivara Reference Sequence Version 2).</title>
        <authorList>
            <person name="Zhang J."/>
            <person name="Kudrna D."/>
            <person name="Lee S."/>
            <person name="Talag J."/>
            <person name="Rajasekar S."/>
            <person name="Welchert J."/>
            <person name="Hsing Y.-I."/>
            <person name="Wing R.A."/>
        </authorList>
    </citation>
    <scope>NUCLEOTIDE SEQUENCE [LARGE SCALE GENOMIC DNA]</scope>
    <source>
        <strain evidence="1">SL10</strain>
    </source>
</reference>
<proteinExistence type="predicted"/>